<proteinExistence type="predicted"/>
<dbReference type="SUPFAM" id="SSF46966">
    <property type="entry name" value="Spectrin repeat"/>
    <property type="match status" value="1"/>
</dbReference>
<dbReference type="Proteomes" id="UP001152799">
    <property type="component" value="Chromosome 11"/>
</dbReference>
<reference evidence="1" key="1">
    <citation type="submission" date="2022-01" db="EMBL/GenBank/DDBJ databases">
        <authorList>
            <person name="King R."/>
        </authorList>
    </citation>
    <scope>NUCLEOTIDE SEQUENCE</scope>
</reference>
<keyword evidence="2" id="KW-1185">Reference proteome</keyword>
<evidence type="ECO:0000313" key="1">
    <source>
        <dbReference type="EMBL" id="CAG9762292.1"/>
    </source>
</evidence>
<dbReference type="Gene3D" id="1.20.58.60">
    <property type="match status" value="1"/>
</dbReference>
<organism evidence="1 2">
    <name type="scientific">Ceutorhynchus assimilis</name>
    <name type="common">cabbage seed weevil</name>
    <dbReference type="NCBI Taxonomy" id="467358"/>
    <lineage>
        <taxon>Eukaryota</taxon>
        <taxon>Metazoa</taxon>
        <taxon>Ecdysozoa</taxon>
        <taxon>Arthropoda</taxon>
        <taxon>Hexapoda</taxon>
        <taxon>Insecta</taxon>
        <taxon>Pterygota</taxon>
        <taxon>Neoptera</taxon>
        <taxon>Endopterygota</taxon>
        <taxon>Coleoptera</taxon>
        <taxon>Polyphaga</taxon>
        <taxon>Cucujiformia</taxon>
        <taxon>Curculionidae</taxon>
        <taxon>Ceutorhynchinae</taxon>
        <taxon>Ceutorhynchus</taxon>
    </lineage>
</organism>
<sequence length="215" mass="25015">MKKLTQIIGAWKDLLDLAAYRRKYLEEAVEYHHQLFADAYDIWNLHQQADALGPEAASSPEEFQRLVSIDNRYKELLELVKLKKNNFCLTLLSLYELLSEIDEVKQWISEKDGRLQTTIPARDIEDVNRSLSGKTYLSRNRPSCVKKQKPNAKNSIFLMKCKRSTSNVATRPLGSKTKSEFYKKLTVWKWTLPGLRLCNGLLAKWKEIWPISKPK</sequence>
<dbReference type="EMBL" id="OU892287">
    <property type="protein sequence ID" value="CAG9762292.1"/>
    <property type="molecule type" value="Genomic_DNA"/>
</dbReference>
<name>A0A9N9MKR5_9CUCU</name>
<protein>
    <submittedName>
        <fullName evidence="1">Uncharacterized protein</fullName>
    </submittedName>
</protein>
<accession>A0A9N9MKR5</accession>
<evidence type="ECO:0000313" key="2">
    <source>
        <dbReference type="Proteomes" id="UP001152799"/>
    </source>
</evidence>
<gene>
    <name evidence="1" type="ORF">CEUTPL_LOCUS2975</name>
</gene>
<dbReference type="AlphaFoldDB" id="A0A9N9MKR5"/>